<dbReference type="GO" id="GO:1905039">
    <property type="term" value="P:carboxylic acid transmembrane transport"/>
    <property type="evidence" value="ECO:0007669"/>
    <property type="project" value="UniProtKB-ARBA"/>
</dbReference>
<evidence type="ECO:0000256" key="9">
    <source>
        <dbReference type="SAM" id="Phobius"/>
    </source>
</evidence>
<dbReference type="PANTHER" id="PTHR10283:SF82">
    <property type="entry name" value="SOLUTE CARRIER FAMILY 13 MEMBER 2"/>
    <property type="match status" value="1"/>
</dbReference>
<keyword evidence="7 9" id="KW-0472">Membrane</keyword>
<keyword evidence="6 9" id="KW-1133">Transmembrane helix</keyword>
<dbReference type="NCBIfam" id="TIGR00785">
    <property type="entry name" value="dass"/>
    <property type="match status" value="1"/>
</dbReference>
<keyword evidence="4 9" id="KW-0812">Transmembrane</keyword>
<sequence length="490" mass="53541">MSTASRIESDLEQSVLSPKARFWLLTKKPFFLTLSGIVFLAVFLGLSGSVPYVPRAVLSITLAAIVLWVFEPIPFSMTAVIVLFALPVSGAASTDLVLSGFSSPAVFLIVAGMMIASAVQQTDLGKRLTYLLLYWFGEIKGGVLAGILLIPQIMAIFIPATAVRTAILLPIVYSVAEILGIKIGDVRSKQLMMAVAVGCTISGTAILPAAVGNVVTVDLANYYLKQHITYLDWLLLALPLWLLLIPVAWWILYRCFPVKEEAQKNLKEKVRGQIAELGPLTGKEKRLLLILTGVFVLWILEGVHGWPPVIPAFIGVVLIAWPGVRVAKWDSLLNINFSTLLLLGVTLSLGRVLSTSGAIGYLSKWLEHDWTRFLFSNPYLAVLMVIVLTQLIHKVTSNVSTSVIATVPVVIALASQGAHVSILLLVFVSGLTSLFGFLLVVETIPSVMVHGTGWVTQKDFLRCGIWLTLTTTALTFLMALTWWKWLGYMQ</sequence>
<evidence type="ECO:0000313" key="11">
    <source>
        <dbReference type="Proteomes" id="UP000593802"/>
    </source>
</evidence>
<comment type="subcellular location">
    <subcellularLocation>
        <location evidence="1">Membrane</location>
        <topology evidence="1">Multi-pass membrane protein</topology>
    </subcellularLocation>
</comment>
<feature type="transmembrane region" description="Helical" evidence="9">
    <location>
        <begin position="399"/>
        <end position="416"/>
    </location>
</feature>
<feature type="transmembrane region" description="Helical" evidence="9">
    <location>
        <begin position="287"/>
        <end position="303"/>
    </location>
</feature>
<dbReference type="Pfam" id="PF00939">
    <property type="entry name" value="Na_sulph_symp"/>
    <property type="match status" value="1"/>
</dbReference>
<dbReference type="GO" id="GO:0008514">
    <property type="term" value="F:organic anion transmembrane transporter activity"/>
    <property type="evidence" value="ECO:0007669"/>
    <property type="project" value="UniProtKB-ARBA"/>
</dbReference>
<dbReference type="KEGG" id="eff:skT53_11890"/>
<evidence type="ECO:0000256" key="8">
    <source>
        <dbReference type="ARBA" id="ARBA00031174"/>
    </source>
</evidence>
<keyword evidence="11" id="KW-1185">Reference proteome</keyword>
<evidence type="ECO:0000313" key="10">
    <source>
        <dbReference type="EMBL" id="BCJ86204.1"/>
    </source>
</evidence>
<feature type="transmembrane region" description="Helical" evidence="9">
    <location>
        <begin position="100"/>
        <end position="119"/>
    </location>
</feature>
<evidence type="ECO:0000256" key="2">
    <source>
        <dbReference type="ARBA" id="ARBA00006772"/>
    </source>
</evidence>
<dbReference type="InterPro" id="IPR001898">
    <property type="entry name" value="SLC13A/DASS"/>
</dbReference>
<evidence type="ECO:0000256" key="5">
    <source>
        <dbReference type="ARBA" id="ARBA00022847"/>
    </source>
</evidence>
<feature type="transmembrane region" description="Helical" evidence="9">
    <location>
        <begin position="465"/>
        <end position="485"/>
    </location>
</feature>
<feature type="transmembrane region" description="Helical" evidence="9">
    <location>
        <begin position="339"/>
        <end position="362"/>
    </location>
</feature>
<reference evidence="10 11" key="1">
    <citation type="submission" date="2020-08" db="EMBL/GenBank/DDBJ databases">
        <title>Complete Genome Sequence of Effusibacillus dendaii Strain skT53, Isolated from Farmland soil.</title>
        <authorList>
            <person name="Konishi T."/>
            <person name="Kawasaki H."/>
        </authorList>
    </citation>
    <scope>NUCLEOTIDE SEQUENCE [LARGE SCALE GENOMIC DNA]</scope>
    <source>
        <strain evidence="11">skT53</strain>
    </source>
</reference>
<evidence type="ECO:0000256" key="7">
    <source>
        <dbReference type="ARBA" id="ARBA00023136"/>
    </source>
</evidence>
<dbReference type="EMBL" id="AP023366">
    <property type="protein sequence ID" value="BCJ86204.1"/>
    <property type="molecule type" value="Genomic_DNA"/>
</dbReference>
<proteinExistence type="inferred from homology"/>
<comment type="similarity">
    <text evidence="2">Belongs to the SLC13A/DASS transporter (TC 2.A.47) family. NADC subfamily.</text>
</comment>
<dbReference type="RefSeq" id="WP_200760229.1">
    <property type="nucleotide sequence ID" value="NZ_AP023366.1"/>
</dbReference>
<organism evidence="10 11">
    <name type="scientific">Effusibacillus dendaii</name>
    <dbReference type="NCBI Taxonomy" id="2743772"/>
    <lineage>
        <taxon>Bacteria</taxon>
        <taxon>Bacillati</taxon>
        <taxon>Bacillota</taxon>
        <taxon>Bacilli</taxon>
        <taxon>Bacillales</taxon>
        <taxon>Alicyclobacillaceae</taxon>
        <taxon>Effusibacillus</taxon>
    </lineage>
</organism>
<evidence type="ECO:0000256" key="4">
    <source>
        <dbReference type="ARBA" id="ARBA00022692"/>
    </source>
</evidence>
<dbReference type="GO" id="GO:0015293">
    <property type="term" value="F:symporter activity"/>
    <property type="evidence" value="ECO:0007669"/>
    <property type="project" value="UniProtKB-KW"/>
</dbReference>
<evidence type="ECO:0000256" key="3">
    <source>
        <dbReference type="ARBA" id="ARBA00020150"/>
    </source>
</evidence>
<feature type="transmembrane region" description="Helical" evidence="9">
    <location>
        <begin position="309"/>
        <end position="327"/>
    </location>
</feature>
<dbReference type="AlphaFoldDB" id="A0A7I8D7W5"/>
<feature type="transmembrane region" description="Helical" evidence="9">
    <location>
        <begin position="131"/>
        <end position="150"/>
    </location>
</feature>
<evidence type="ECO:0000256" key="6">
    <source>
        <dbReference type="ARBA" id="ARBA00022989"/>
    </source>
</evidence>
<feature type="transmembrane region" description="Helical" evidence="9">
    <location>
        <begin position="422"/>
        <end position="444"/>
    </location>
</feature>
<keyword evidence="5" id="KW-0769">Symport</keyword>
<dbReference type="Proteomes" id="UP000593802">
    <property type="component" value="Chromosome"/>
</dbReference>
<dbReference type="PANTHER" id="PTHR10283">
    <property type="entry name" value="SOLUTE CARRIER FAMILY 13 MEMBER"/>
    <property type="match status" value="1"/>
</dbReference>
<feature type="transmembrane region" description="Helical" evidence="9">
    <location>
        <begin position="230"/>
        <end position="253"/>
    </location>
</feature>
<feature type="transmembrane region" description="Helical" evidence="9">
    <location>
        <begin position="29"/>
        <end position="46"/>
    </location>
</feature>
<keyword evidence="5" id="KW-0813">Transport</keyword>
<name>A0A7I8D7W5_9BACL</name>
<gene>
    <name evidence="10" type="ORF">skT53_11890</name>
</gene>
<protein>
    <recommendedName>
        <fullName evidence="3">Sodium-dependent dicarboxylate transporter SdcS</fullName>
    </recommendedName>
    <alternativeName>
        <fullName evidence="8">Na(+)/dicarboxylate symporter</fullName>
    </alternativeName>
</protein>
<feature type="transmembrane region" description="Helical" evidence="9">
    <location>
        <begin position="156"/>
        <end position="179"/>
    </location>
</feature>
<feature type="transmembrane region" description="Helical" evidence="9">
    <location>
        <begin position="191"/>
        <end position="210"/>
    </location>
</feature>
<dbReference type="GO" id="GO:0005886">
    <property type="term" value="C:plasma membrane"/>
    <property type="evidence" value="ECO:0007669"/>
    <property type="project" value="TreeGrafter"/>
</dbReference>
<feature type="transmembrane region" description="Helical" evidence="9">
    <location>
        <begin position="374"/>
        <end position="392"/>
    </location>
</feature>
<accession>A0A7I8D7W5</accession>
<evidence type="ECO:0000256" key="1">
    <source>
        <dbReference type="ARBA" id="ARBA00004141"/>
    </source>
</evidence>